<organism evidence="8 9">
    <name type="scientific">Coemansia reversa (strain ATCC 12441 / NRRL 1564)</name>
    <dbReference type="NCBI Taxonomy" id="763665"/>
    <lineage>
        <taxon>Eukaryota</taxon>
        <taxon>Fungi</taxon>
        <taxon>Fungi incertae sedis</taxon>
        <taxon>Zoopagomycota</taxon>
        <taxon>Kickxellomycotina</taxon>
        <taxon>Kickxellomycetes</taxon>
        <taxon>Kickxellales</taxon>
        <taxon>Kickxellaceae</taxon>
        <taxon>Coemansia</taxon>
    </lineage>
</organism>
<dbReference type="Proteomes" id="UP000242474">
    <property type="component" value="Unassembled WGS sequence"/>
</dbReference>
<dbReference type="GO" id="GO:0000981">
    <property type="term" value="F:DNA-binding transcription factor activity, RNA polymerase II-specific"/>
    <property type="evidence" value="ECO:0007669"/>
    <property type="project" value="InterPro"/>
</dbReference>
<dbReference type="InterPro" id="IPR050815">
    <property type="entry name" value="TF_fung"/>
</dbReference>
<dbReference type="STRING" id="763665.A0A2G5BKD3"/>
<protein>
    <recommendedName>
        <fullName evidence="7">Zn(2)-C6 fungal-type domain-containing protein</fullName>
    </recommendedName>
</protein>
<dbReference type="SMART" id="SM00066">
    <property type="entry name" value="GAL4"/>
    <property type="match status" value="1"/>
</dbReference>
<dbReference type="GO" id="GO:0008270">
    <property type="term" value="F:zinc ion binding"/>
    <property type="evidence" value="ECO:0007669"/>
    <property type="project" value="InterPro"/>
</dbReference>
<dbReference type="SUPFAM" id="SSF57701">
    <property type="entry name" value="Zn2/Cys6 DNA-binding domain"/>
    <property type="match status" value="1"/>
</dbReference>
<evidence type="ECO:0000256" key="1">
    <source>
        <dbReference type="ARBA" id="ARBA00004123"/>
    </source>
</evidence>
<feature type="domain" description="Zn(2)-C6 fungal-type" evidence="7">
    <location>
        <begin position="18"/>
        <end position="48"/>
    </location>
</feature>
<keyword evidence="9" id="KW-1185">Reference proteome</keyword>
<dbReference type="CDD" id="cd00067">
    <property type="entry name" value="GAL4"/>
    <property type="match status" value="1"/>
</dbReference>
<dbReference type="Gene3D" id="4.10.240.10">
    <property type="entry name" value="Zn(2)-C6 fungal-type DNA-binding domain"/>
    <property type="match status" value="1"/>
</dbReference>
<reference evidence="8 9" key="1">
    <citation type="journal article" date="2015" name="Genome Biol. Evol.">
        <title>Phylogenomic analyses indicate that early fungi evolved digesting cell walls of algal ancestors of land plants.</title>
        <authorList>
            <person name="Chang Y."/>
            <person name="Wang S."/>
            <person name="Sekimoto S."/>
            <person name="Aerts A.L."/>
            <person name="Choi C."/>
            <person name="Clum A."/>
            <person name="LaButti K.M."/>
            <person name="Lindquist E.A."/>
            <person name="Yee Ngan C."/>
            <person name="Ohm R.A."/>
            <person name="Salamov A.A."/>
            <person name="Grigoriev I.V."/>
            <person name="Spatafora J.W."/>
            <person name="Berbee M.L."/>
        </authorList>
    </citation>
    <scope>NUCLEOTIDE SEQUENCE [LARGE SCALE GENOMIC DNA]</scope>
    <source>
        <strain evidence="8 9">NRRL 1564</strain>
    </source>
</reference>
<comment type="subcellular location">
    <subcellularLocation>
        <location evidence="1">Nucleus</location>
    </subcellularLocation>
</comment>
<dbReference type="InterPro" id="IPR036864">
    <property type="entry name" value="Zn2-C6_fun-type_DNA-bd_sf"/>
</dbReference>
<evidence type="ECO:0000256" key="2">
    <source>
        <dbReference type="ARBA" id="ARBA00022723"/>
    </source>
</evidence>
<dbReference type="InterPro" id="IPR001138">
    <property type="entry name" value="Zn2Cys6_DnaBD"/>
</dbReference>
<evidence type="ECO:0000256" key="5">
    <source>
        <dbReference type="ARBA" id="ARBA00023242"/>
    </source>
</evidence>
<feature type="region of interest" description="Disordered" evidence="6">
    <location>
        <begin position="90"/>
        <end position="117"/>
    </location>
</feature>
<dbReference type="PROSITE" id="PS00463">
    <property type="entry name" value="ZN2_CY6_FUNGAL_1"/>
    <property type="match status" value="1"/>
</dbReference>
<proteinExistence type="predicted"/>
<accession>A0A2G5BKD3</accession>
<dbReference type="Pfam" id="PF00172">
    <property type="entry name" value="Zn_clus"/>
    <property type="match status" value="1"/>
</dbReference>
<dbReference type="PANTHER" id="PTHR47338:SF5">
    <property type="entry name" value="ZN(II)2CYS6 TRANSCRIPTION FACTOR (EUROFUNG)"/>
    <property type="match status" value="1"/>
</dbReference>
<keyword evidence="4" id="KW-0804">Transcription</keyword>
<dbReference type="EMBL" id="KZ303486">
    <property type="protein sequence ID" value="PIA19494.1"/>
    <property type="molecule type" value="Genomic_DNA"/>
</dbReference>
<evidence type="ECO:0000256" key="4">
    <source>
        <dbReference type="ARBA" id="ARBA00023163"/>
    </source>
</evidence>
<keyword evidence="3" id="KW-0805">Transcription regulation</keyword>
<dbReference type="GO" id="GO:0005634">
    <property type="term" value="C:nucleus"/>
    <property type="evidence" value="ECO:0007669"/>
    <property type="project" value="UniProtKB-SubCell"/>
</dbReference>
<evidence type="ECO:0000259" key="7">
    <source>
        <dbReference type="PROSITE" id="PS50048"/>
    </source>
</evidence>
<evidence type="ECO:0000256" key="6">
    <source>
        <dbReference type="SAM" id="MobiDB-lite"/>
    </source>
</evidence>
<name>A0A2G5BKD3_COERN</name>
<dbReference type="AlphaFoldDB" id="A0A2G5BKD3"/>
<dbReference type="PANTHER" id="PTHR47338">
    <property type="entry name" value="ZN(II)2CYS6 TRANSCRIPTION FACTOR (EUROFUNG)-RELATED"/>
    <property type="match status" value="1"/>
</dbReference>
<feature type="compositionally biased region" description="Polar residues" evidence="6">
    <location>
        <begin position="98"/>
        <end position="110"/>
    </location>
</feature>
<evidence type="ECO:0000313" key="8">
    <source>
        <dbReference type="EMBL" id="PIA19494.1"/>
    </source>
</evidence>
<dbReference type="PROSITE" id="PS50048">
    <property type="entry name" value="ZN2_CY6_FUNGAL_2"/>
    <property type="match status" value="1"/>
</dbReference>
<keyword evidence="5" id="KW-0539">Nucleus</keyword>
<keyword evidence="2" id="KW-0479">Metal-binding</keyword>
<evidence type="ECO:0000256" key="3">
    <source>
        <dbReference type="ARBA" id="ARBA00023015"/>
    </source>
</evidence>
<dbReference type="PRINTS" id="PR00755">
    <property type="entry name" value="AFLATOXINBRP"/>
</dbReference>
<gene>
    <name evidence="8" type="ORF">COEREDRAFT_90239</name>
</gene>
<dbReference type="OrthoDB" id="39175at2759"/>
<evidence type="ECO:0000313" key="9">
    <source>
        <dbReference type="Proteomes" id="UP000242474"/>
    </source>
</evidence>
<sequence>MQAQKSHRRAQRRRLNQACLLCRRKKIRCDSVHPSCSNCQRRGIHCIYPEVRKRGRPPRMYTFADFAVPGQPLPPELLGLENVHASAMLSGATEPGSAPTQRSTAASDMNGTAVGHDGSPVLPPLSVAIGRSVGCAKLI</sequence>